<dbReference type="InterPro" id="IPR028472">
    <property type="entry name" value="EYA"/>
</dbReference>
<evidence type="ECO:0000256" key="1">
    <source>
        <dbReference type="ARBA" id="ARBA00010501"/>
    </source>
</evidence>
<comment type="catalytic activity">
    <reaction evidence="5 6">
        <text>O-phospho-L-tyrosyl-[protein] + H2O = L-tyrosyl-[protein] + phosphate</text>
        <dbReference type="Rhea" id="RHEA:10684"/>
        <dbReference type="Rhea" id="RHEA-COMP:10136"/>
        <dbReference type="Rhea" id="RHEA-COMP:20101"/>
        <dbReference type="ChEBI" id="CHEBI:15377"/>
        <dbReference type="ChEBI" id="CHEBI:43474"/>
        <dbReference type="ChEBI" id="CHEBI:46858"/>
        <dbReference type="ChEBI" id="CHEBI:61978"/>
        <dbReference type="EC" id="3.1.3.48"/>
    </reaction>
</comment>
<keyword evidence="6" id="KW-0804">Transcription</keyword>
<keyword evidence="4 6" id="KW-0904">Protein phosphatase</keyword>
<dbReference type="Proteomes" id="UP001303046">
    <property type="component" value="Unassembled WGS sequence"/>
</dbReference>
<keyword evidence="6" id="KW-0479">Metal-binding</keyword>
<dbReference type="PANTHER" id="PTHR10190">
    <property type="entry name" value="EYES ABSENT"/>
    <property type="match status" value="1"/>
</dbReference>
<dbReference type="PROSITE" id="PS50041">
    <property type="entry name" value="C_TYPE_LECTIN_2"/>
    <property type="match status" value="1"/>
</dbReference>
<evidence type="ECO:0000256" key="5">
    <source>
        <dbReference type="ARBA" id="ARBA00051722"/>
    </source>
</evidence>
<evidence type="ECO:0000256" key="3">
    <source>
        <dbReference type="ARBA" id="ARBA00022842"/>
    </source>
</evidence>
<dbReference type="Gene3D" id="3.10.100.10">
    <property type="entry name" value="Mannose-Binding Protein A, subunit A"/>
    <property type="match status" value="1"/>
</dbReference>
<protein>
    <recommendedName>
        <fullName evidence="6">Eyes absent homolog</fullName>
        <ecNumber evidence="6">3.1.3.48</ecNumber>
    </recommendedName>
</protein>
<sequence length="738" mass="79793">MDPNVSSNSVSICSAWLMLDIVRTMSSAKRRWCSFRPPTLTPTSFYSTVCIAFPSVLVHVIECPRGWTRYDRSKACFLVLPQRLRWAEAERACGKSGGRLASITDEYENAFVFNLAKKANLTTPTVWLGRLVRLARTGAYEWHDGAIGRQADGFRGEPPSGTDLCLTMWLDFDRPEGSWNEWDCGYATGYSALCKKSLKKSVFAVSTPTPTDPTAGHLSQRCCVQPGCGKRCSANERCIPDDLNCWWRTCSDYGLGPCNGAMSSAAALLPGAWPSSRAYGSGAASGSWLHIKPARFLNATDGTSSDVVTPSVWSILPDTSKDMPAPTGLVAITDPTAAFGQNPYYNSGYGAAGYGVYGGTTATASYYQQVATGLRAQNASFPYGIGTATPSAYYGSSYPTSFDYSAYNPQYYNGMRAGYYGNALAAGATAYTGSALSSDTSSELSAFSLKCDKKAGKAAKKKKTGSCSPSDAHFARVFIWELDDICTLSTASLNGVIHKAPQYSRAIALLQNLATRVVALSFPSDQLDECELCNVEDAALEDSLNDGALVDGRGGVEMMRRLASKYLALRQLYVECALKPEVQGCNYTLVERCGMTSQKEEINEACRQVELLFGGRTEAARRCLEVVAQRTAVSSEKYANVVVCADPLVAAVAQLLLAGLAPAVPIENIYSTSKAGREAVLDRIQNRFGKKCSYVVITSNPDTNNIARKESIPVWPIVTTDDFEKLYTAQSNYLLGSI</sequence>
<name>A0ABR1C3H8_NECAM</name>
<dbReference type="CDD" id="cd00037">
    <property type="entry name" value="CLECT"/>
    <property type="match status" value="1"/>
</dbReference>
<accession>A0ABR1C3H8</accession>
<dbReference type="InterPro" id="IPR016186">
    <property type="entry name" value="C-type_lectin-like/link_sf"/>
</dbReference>
<evidence type="ECO:0000256" key="6">
    <source>
        <dbReference type="RuleBase" id="RU362036"/>
    </source>
</evidence>
<evidence type="ECO:0000256" key="2">
    <source>
        <dbReference type="ARBA" id="ARBA00022801"/>
    </source>
</evidence>
<reference evidence="8 9" key="1">
    <citation type="submission" date="2023-08" db="EMBL/GenBank/DDBJ databases">
        <title>A Necator americanus chromosomal reference genome.</title>
        <authorList>
            <person name="Ilik V."/>
            <person name="Petrzelkova K.J."/>
            <person name="Pardy F."/>
            <person name="Fuh T."/>
            <person name="Niatou-Singa F.S."/>
            <person name="Gouil Q."/>
            <person name="Baker L."/>
            <person name="Ritchie M.E."/>
            <person name="Jex A.R."/>
            <person name="Gazzola D."/>
            <person name="Li H."/>
            <person name="Toshio Fujiwara R."/>
            <person name="Zhan B."/>
            <person name="Aroian R.V."/>
            <person name="Pafco B."/>
            <person name="Schwarz E.M."/>
        </authorList>
    </citation>
    <scope>NUCLEOTIDE SEQUENCE [LARGE SCALE GENOMIC DNA]</scope>
    <source>
        <strain evidence="8 9">Aroian</strain>
        <tissue evidence="8">Whole animal</tissue>
    </source>
</reference>
<dbReference type="InterPro" id="IPR001304">
    <property type="entry name" value="C-type_lectin-like"/>
</dbReference>
<evidence type="ECO:0000313" key="9">
    <source>
        <dbReference type="Proteomes" id="UP001303046"/>
    </source>
</evidence>
<dbReference type="PANTHER" id="PTHR10190:SF16">
    <property type="entry name" value="DEVELOPMENTAL PROTEIN EYES ABSENT"/>
    <property type="match status" value="1"/>
</dbReference>
<feature type="domain" description="C-type lectin" evidence="7">
    <location>
        <begin position="72"/>
        <end position="190"/>
    </location>
</feature>
<dbReference type="SUPFAM" id="SSF56436">
    <property type="entry name" value="C-type lectin-like"/>
    <property type="match status" value="1"/>
</dbReference>
<comment type="cofactor">
    <cofactor evidence="6">
        <name>Mg(2+)</name>
        <dbReference type="ChEBI" id="CHEBI:18420"/>
    </cofactor>
    <text evidence="6">Binds 1 Mg(2+) ion per subunit.</text>
</comment>
<dbReference type="EC" id="3.1.3.48" evidence="6"/>
<dbReference type="SMART" id="SM00034">
    <property type="entry name" value="CLECT"/>
    <property type="match status" value="1"/>
</dbReference>
<evidence type="ECO:0000259" key="7">
    <source>
        <dbReference type="PROSITE" id="PS50041"/>
    </source>
</evidence>
<gene>
    <name evidence="8" type="primary">Necator_chrI.g4174</name>
    <name evidence="8" type="ORF">RB195_008045</name>
</gene>
<keyword evidence="3 6" id="KW-0460">Magnesium</keyword>
<organism evidence="8 9">
    <name type="scientific">Necator americanus</name>
    <name type="common">Human hookworm</name>
    <dbReference type="NCBI Taxonomy" id="51031"/>
    <lineage>
        <taxon>Eukaryota</taxon>
        <taxon>Metazoa</taxon>
        <taxon>Ecdysozoa</taxon>
        <taxon>Nematoda</taxon>
        <taxon>Chromadorea</taxon>
        <taxon>Rhabditida</taxon>
        <taxon>Rhabditina</taxon>
        <taxon>Rhabditomorpha</taxon>
        <taxon>Strongyloidea</taxon>
        <taxon>Ancylostomatidae</taxon>
        <taxon>Bunostominae</taxon>
        <taxon>Necator</taxon>
    </lineage>
</organism>
<comment type="caution">
    <text evidence="8">The sequence shown here is derived from an EMBL/GenBank/DDBJ whole genome shotgun (WGS) entry which is preliminary data.</text>
</comment>
<evidence type="ECO:0000256" key="4">
    <source>
        <dbReference type="ARBA" id="ARBA00022912"/>
    </source>
</evidence>
<comment type="similarity">
    <text evidence="1 6">Belongs to the HAD-like hydrolase superfamily. EYA family.</text>
</comment>
<evidence type="ECO:0000313" key="8">
    <source>
        <dbReference type="EMBL" id="KAK6731958.1"/>
    </source>
</evidence>
<dbReference type="EMBL" id="JAVFWL010000001">
    <property type="protein sequence ID" value="KAK6731958.1"/>
    <property type="molecule type" value="Genomic_DNA"/>
</dbReference>
<proteinExistence type="inferred from homology"/>
<keyword evidence="9" id="KW-1185">Reference proteome</keyword>
<dbReference type="InterPro" id="IPR016187">
    <property type="entry name" value="CTDL_fold"/>
</dbReference>
<dbReference type="Pfam" id="PF00059">
    <property type="entry name" value="Lectin_C"/>
    <property type="match status" value="1"/>
</dbReference>
<dbReference type="Gene3D" id="3.40.50.12350">
    <property type="match status" value="1"/>
</dbReference>
<keyword evidence="6" id="KW-0805">Transcription regulation</keyword>
<keyword evidence="2 6" id="KW-0378">Hydrolase</keyword>
<dbReference type="InterPro" id="IPR038102">
    <property type="entry name" value="EYA_dom_sf"/>
</dbReference>